<evidence type="ECO:0000256" key="2">
    <source>
        <dbReference type="SAM" id="Phobius"/>
    </source>
</evidence>
<protein>
    <submittedName>
        <fullName evidence="3">Uncharacterized protein</fullName>
    </submittedName>
</protein>
<accession>A0A095C3C4</accession>
<feature type="transmembrane region" description="Helical" evidence="2">
    <location>
        <begin position="67"/>
        <end position="89"/>
    </location>
</feature>
<feature type="compositionally biased region" description="Pro residues" evidence="1">
    <location>
        <begin position="239"/>
        <end position="255"/>
    </location>
</feature>
<reference evidence="3 4" key="2">
    <citation type="journal article" date="2018" name="Proc. Natl. Acad. Sci.">
        <title>RNAi is a critical determinant of centromere evolution in closely related fungi.</title>
        <authorList>
            <person name="Yadav V."/>
            <person name="Sun S."/>
            <person name="Billmyre R.B."/>
            <person name="Thimmappa B.C."/>
            <person name="Shea T."/>
            <person name="Lintner R."/>
            <person name="Bakkeren G."/>
            <person name="Cuomo C.A."/>
            <person name="Heitman J."/>
            <person name="Sanyal K."/>
        </authorList>
    </citation>
    <scope>NUCLEOTIDE SEQUENCE [LARGE SCALE GENOMIC DNA]</scope>
    <source>
        <strain evidence="3 4">R265</strain>
    </source>
</reference>
<dbReference type="Proteomes" id="UP000029445">
    <property type="component" value="Chromosome 3"/>
</dbReference>
<dbReference type="EMBL" id="CP025761">
    <property type="protein sequence ID" value="KGB75400.1"/>
    <property type="molecule type" value="Genomic_DNA"/>
</dbReference>
<dbReference type="AlphaFoldDB" id="A0A095C3C4"/>
<feature type="compositionally biased region" description="Polar residues" evidence="1">
    <location>
        <begin position="204"/>
        <end position="217"/>
    </location>
</feature>
<dbReference type="VEuPathDB" id="FungiDB:CNBG_1238"/>
<dbReference type="HOGENOM" id="CLU_063096_0_0_1"/>
<dbReference type="KEGG" id="cdeu:CNBG_1238"/>
<feature type="transmembrane region" description="Helical" evidence="2">
    <location>
        <begin position="170"/>
        <end position="191"/>
    </location>
</feature>
<dbReference type="RefSeq" id="XP_062881349.1">
    <property type="nucleotide sequence ID" value="XM_063025394.1"/>
</dbReference>
<dbReference type="OrthoDB" id="3352285at2759"/>
<keyword evidence="2" id="KW-0812">Transmembrane</keyword>
<keyword evidence="2" id="KW-1133">Transmembrane helix</keyword>
<keyword evidence="2" id="KW-0472">Membrane</keyword>
<keyword evidence="4" id="KW-1185">Reference proteome</keyword>
<reference evidence="3 4" key="1">
    <citation type="journal article" date="2011" name="MBio">
        <title>Genome variation in Cryptococcus gattii, an emerging pathogen of immunocompetent hosts.</title>
        <authorList>
            <person name="D'Souza C.A."/>
            <person name="Kronstad J.W."/>
            <person name="Taylor G."/>
            <person name="Warren R."/>
            <person name="Yuen M."/>
            <person name="Hu G."/>
            <person name="Jung W.H."/>
            <person name="Sham A."/>
            <person name="Kidd S.E."/>
            <person name="Tangen K."/>
            <person name="Lee N."/>
            <person name="Zeilmaker T."/>
            <person name="Sawkins J."/>
            <person name="McVicker G."/>
            <person name="Shah S."/>
            <person name="Gnerre S."/>
            <person name="Griggs A."/>
            <person name="Zeng Q."/>
            <person name="Bartlett K."/>
            <person name="Li W."/>
            <person name="Wang X."/>
            <person name="Heitman J."/>
            <person name="Stajich J.E."/>
            <person name="Fraser J.A."/>
            <person name="Meyer W."/>
            <person name="Carter D."/>
            <person name="Schein J."/>
            <person name="Krzywinski M."/>
            <person name="Kwon-Chung K.J."/>
            <person name="Varma A."/>
            <person name="Wang J."/>
            <person name="Brunham R."/>
            <person name="Fyfe M."/>
            <person name="Ouellette B.F."/>
            <person name="Siddiqui A."/>
            <person name="Marra M."/>
            <person name="Jones S."/>
            <person name="Holt R."/>
            <person name="Birren B.W."/>
            <person name="Galagan J.E."/>
            <person name="Cuomo C.A."/>
        </authorList>
    </citation>
    <scope>NUCLEOTIDE SEQUENCE [LARGE SCALE GENOMIC DNA]</scope>
    <source>
        <strain evidence="3 4">R265</strain>
    </source>
</reference>
<evidence type="ECO:0000313" key="4">
    <source>
        <dbReference type="Proteomes" id="UP000029445"/>
    </source>
</evidence>
<feature type="region of interest" description="Disordered" evidence="1">
    <location>
        <begin position="204"/>
        <end position="320"/>
    </location>
</feature>
<evidence type="ECO:0000256" key="1">
    <source>
        <dbReference type="SAM" id="MobiDB-lite"/>
    </source>
</evidence>
<sequence>MNTRPPPPSGPPPRYTAVVRKVYPYSLRPVVIFLSLIGFIYGLALGINSIRDRNNAQETSKMQIFDIVAAIMFLIIAAIEVFIIVTAILQSLPLARLFIVAVPIGLFVNVAANVIVIIAHFTTKSDLIAQCVYDEDGQIYGTIWGSTGSITATEADSICRNSWSRGTWAVFVWLFITLAISIVFASAYFSYYHQLLDPSSVRTRQPTYNRQNQSYPLQNGPGGYRPPPPADGQQAWMVPPYPGPPNYANNPPPPQGWDKSDYHPDAEWAQADYASPSSRERDIGDNREEEEAWERARSQGVTAHLTGHAPLRAREDVERDSGYVIPNAEEDQAWEEARNQGVTAHLTGAATRREREGGV</sequence>
<proteinExistence type="predicted"/>
<feature type="region of interest" description="Disordered" evidence="1">
    <location>
        <begin position="334"/>
        <end position="359"/>
    </location>
</feature>
<evidence type="ECO:0000313" key="3">
    <source>
        <dbReference type="EMBL" id="KGB75400.1"/>
    </source>
</evidence>
<name>A0A095C3C4_CRYD2</name>
<organism evidence="3 4">
    <name type="scientific">Cryptococcus deuterogattii (strain R265)</name>
    <name type="common">Cryptococcus gattii VGII (strain R265)</name>
    <dbReference type="NCBI Taxonomy" id="294750"/>
    <lineage>
        <taxon>Eukaryota</taxon>
        <taxon>Fungi</taxon>
        <taxon>Dikarya</taxon>
        <taxon>Basidiomycota</taxon>
        <taxon>Agaricomycotina</taxon>
        <taxon>Tremellomycetes</taxon>
        <taxon>Tremellales</taxon>
        <taxon>Cryptococcaceae</taxon>
        <taxon>Cryptococcus</taxon>
        <taxon>Cryptococcus gattii species complex</taxon>
    </lineage>
</organism>
<feature type="transmembrane region" description="Helical" evidence="2">
    <location>
        <begin position="30"/>
        <end position="47"/>
    </location>
</feature>
<dbReference type="STRING" id="294750.A0A095C3C4"/>
<feature type="transmembrane region" description="Helical" evidence="2">
    <location>
        <begin position="95"/>
        <end position="119"/>
    </location>
</feature>
<dbReference type="OMA" id="AWDHDSW"/>
<gene>
    <name evidence="3" type="ORF">CNBG_1238</name>
</gene>
<dbReference type="GeneID" id="88177603"/>